<sequence>MTVVRPRLSLALWLACACAAVQAQDLVKRKPGLWEVQTRQSGEAAGQKLPSQAEMQAMLARLPAAQRAQMEKMMREQGVGLTDRPDVMRYCLSPEMAARDITAQPSDPNMKCEHKLTPVSATEVKFSFTCTSPHGNSRGDGRAWDITPEAYRTSMTMQGTMNGQPMSMKMDQTAKWLGSDCRGIKPLPN</sequence>
<evidence type="ECO:0000313" key="5">
    <source>
        <dbReference type="Proteomes" id="UP000294772"/>
    </source>
</evidence>
<comment type="caution">
    <text evidence="2">The sequence shown here is derived from an EMBL/GenBank/DDBJ whole genome shotgun (WGS) entry which is preliminary data.</text>
</comment>
<feature type="chain" id="PRO_5040677302" evidence="1">
    <location>
        <begin position="24"/>
        <end position="189"/>
    </location>
</feature>
<feature type="signal peptide" evidence="1">
    <location>
        <begin position="1"/>
        <end position="23"/>
    </location>
</feature>
<dbReference type="RefSeq" id="WP_104357359.1">
    <property type="nucleotide sequence ID" value="NZ_CALFFA010000040.1"/>
</dbReference>
<dbReference type="AlphaFoldDB" id="A0A2S5T4S4"/>
<organism evidence="2 4">
    <name type="scientific">Caldimonas thermodepolymerans</name>
    <dbReference type="NCBI Taxonomy" id="215580"/>
    <lineage>
        <taxon>Bacteria</taxon>
        <taxon>Pseudomonadati</taxon>
        <taxon>Pseudomonadota</taxon>
        <taxon>Betaproteobacteria</taxon>
        <taxon>Burkholderiales</taxon>
        <taxon>Sphaerotilaceae</taxon>
        <taxon>Caldimonas</taxon>
    </lineage>
</organism>
<dbReference type="PROSITE" id="PS51257">
    <property type="entry name" value="PROKAR_LIPOPROTEIN"/>
    <property type="match status" value="1"/>
</dbReference>
<evidence type="ECO:0000313" key="4">
    <source>
        <dbReference type="Proteomes" id="UP000239406"/>
    </source>
</evidence>
<evidence type="ECO:0000313" key="3">
    <source>
        <dbReference type="EMBL" id="TCP05900.1"/>
    </source>
</evidence>
<protein>
    <submittedName>
        <fullName evidence="3">Uncharacterized protein DUF3617</fullName>
    </submittedName>
</protein>
<evidence type="ECO:0000313" key="2">
    <source>
        <dbReference type="EMBL" id="PPE69994.1"/>
    </source>
</evidence>
<gene>
    <name evidence="2" type="ORF">C1702_09045</name>
    <name evidence="3" type="ORF">EV676_108133</name>
</gene>
<dbReference type="Pfam" id="PF12276">
    <property type="entry name" value="DUF3617"/>
    <property type="match status" value="1"/>
</dbReference>
<reference evidence="3 5" key="2">
    <citation type="submission" date="2019-03" db="EMBL/GenBank/DDBJ databases">
        <title>Genomic Encyclopedia of Type Strains, Phase IV (KMG-IV): sequencing the most valuable type-strain genomes for metagenomic binning, comparative biology and taxonomic classification.</title>
        <authorList>
            <person name="Goeker M."/>
        </authorList>
    </citation>
    <scope>NUCLEOTIDE SEQUENCE [LARGE SCALE GENOMIC DNA]</scope>
    <source>
        <strain evidence="3 5">DSM 15264</strain>
    </source>
</reference>
<name>A0A2S5T4S4_9BURK</name>
<dbReference type="OrthoDB" id="8536404at2"/>
<keyword evidence="1" id="KW-0732">Signal</keyword>
<reference evidence="2 4" key="1">
    <citation type="submission" date="2018-02" db="EMBL/GenBank/DDBJ databases">
        <title>Reclassifiation of [Polyangium] brachysporum DSM 7029 as Guopingzhaonella breviflexa gen. nov., sp. nov., a member of the family Comamonadaceae.</title>
        <authorList>
            <person name="Tang B."/>
        </authorList>
    </citation>
    <scope>NUCLEOTIDE SEQUENCE [LARGE SCALE GENOMIC DNA]</scope>
    <source>
        <strain evidence="2 4">DSM 15344</strain>
    </source>
</reference>
<dbReference type="InterPro" id="IPR022061">
    <property type="entry name" value="DUF3617"/>
</dbReference>
<dbReference type="Proteomes" id="UP000239406">
    <property type="component" value="Unassembled WGS sequence"/>
</dbReference>
<accession>A0A2S5T4S4</accession>
<dbReference type="EMBL" id="SLXF01000008">
    <property type="protein sequence ID" value="TCP05900.1"/>
    <property type="molecule type" value="Genomic_DNA"/>
</dbReference>
<dbReference type="EMBL" id="PSNY01000008">
    <property type="protein sequence ID" value="PPE69994.1"/>
    <property type="molecule type" value="Genomic_DNA"/>
</dbReference>
<dbReference type="Proteomes" id="UP000294772">
    <property type="component" value="Unassembled WGS sequence"/>
</dbReference>
<proteinExistence type="predicted"/>
<keyword evidence="4" id="KW-1185">Reference proteome</keyword>
<evidence type="ECO:0000256" key="1">
    <source>
        <dbReference type="SAM" id="SignalP"/>
    </source>
</evidence>